<keyword evidence="3" id="KW-1185">Reference proteome</keyword>
<evidence type="ECO:0000313" key="2">
    <source>
        <dbReference type="EMBL" id="KAF7378004.1"/>
    </source>
</evidence>
<dbReference type="InterPro" id="IPR041457">
    <property type="entry name" value="CxC2_KDZ-assoc"/>
</dbReference>
<protein>
    <submittedName>
        <fullName evidence="2">CxC2 domain-containing protein</fullName>
    </submittedName>
</protein>
<feature type="domain" description="CxC2-like cysteine cluster KDZ transposase-associated" evidence="1">
    <location>
        <begin position="172"/>
        <end position="275"/>
    </location>
</feature>
<dbReference type="Pfam" id="PF18803">
    <property type="entry name" value="CxC2"/>
    <property type="match status" value="1"/>
</dbReference>
<reference evidence="2" key="1">
    <citation type="submission" date="2020-05" db="EMBL/GenBank/DDBJ databases">
        <title>Mycena genomes resolve the evolution of fungal bioluminescence.</title>
        <authorList>
            <person name="Tsai I.J."/>
        </authorList>
    </citation>
    <scope>NUCLEOTIDE SEQUENCE</scope>
    <source>
        <strain evidence="2">160909Yilan</strain>
    </source>
</reference>
<evidence type="ECO:0000313" key="3">
    <source>
        <dbReference type="Proteomes" id="UP000623467"/>
    </source>
</evidence>
<organism evidence="2 3">
    <name type="scientific">Mycena sanguinolenta</name>
    <dbReference type="NCBI Taxonomy" id="230812"/>
    <lineage>
        <taxon>Eukaryota</taxon>
        <taxon>Fungi</taxon>
        <taxon>Dikarya</taxon>
        <taxon>Basidiomycota</taxon>
        <taxon>Agaricomycotina</taxon>
        <taxon>Agaricomycetes</taxon>
        <taxon>Agaricomycetidae</taxon>
        <taxon>Agaricales</taxon>
        <taxon>Marasmiineae</taxon>
        <taxon>Mycenaceae</taxon>
        <taxon>Mycena</taxon>
    </lineage>
</organism>
<dbReference type="AlphaFoldDB" id="A0A8H6ZIK5"/>
<dbReference type="Proteomes" id="UP000623467">
    <property type="component" value="Unassembled WGS sequence"/>
</dbReference>
<evidence type="ECO:0000259" key="1">
    <source>
        <dbReference type="Pfam" id="PF18803"/>
    </source>
</evidence>
<name>A0A8H6ZIK5_9AGAR</name>
<accession>A0A8H6ZIK5</accession>
<dbReference type="OrthoDB" id="3149508at2759"/>
<comment type="caution">
    <text evidence="2">The sequence shown here is derived from an EMBL/GenBank/DDBJ whole genome shotgun (WGS) entry which is preliminary data.</text>
</comment>
<gene>
    <name evidence="2" type="ORF">MSAN_00224300</name>
</gene>
<proteinExistence type="predicted"/>
<sequence length="332" mass="37030">MSTGRKRKAVGELLNAAPNYVPFRNPKLKRVHYTITDSVGSTTSSTVVSRVPVPVATYNVPVQRGSRPESNDVKITPSCNEKKRTQNGELLDDFGDHFDELGKLLLDAEADEETALMCACGSGMKRNTKCYDCIEYPAACKDCFVQAHLHNPFHWAEVWDDESGFFVRHDISKLGHVIQLGHNGMACKSPVGVRLVTVVHGNGVHSTRLSFCGCREMPPYKIRQLMHARLFPATTKDPHTMFTISMLKEFQLHNLEYKKAAYDYLGALRRLSDNSFTADIPNPYSAFLRVDSSTELIQYFATGLPAIFWSGARHVQSLGSTLIQIAQGHPLI</sequence>
<dbReference type="EMBL" id="JACAZH010000001">
    <property type="protein sequence ID" value="KAF7378004.1"/>
    <property type="molecule type" value="Genomic_DNA"/>
</dbReference>